<dbReference type="EMBL" id="UGSG01000001">
    <property type="protein sequence ID" value="SUA80499.1"/>
    <property type="molecule type" value="Genomic_DNA"/>
</dbReference>
<dbReference type="AlphaFoldDB" id="A0A378YVN4"/>
<sequence>MLARDFEEDVREYLLRRTETDRLSIMAAASGQFPLLKPGEVETLQYSKQHLHWLTNRRSHAELELEFDFLTDGHIRRGSLRFNVRLEPNSHRSARFRAWAYSQLTSNLALEVHFALFMAIGAVGLTLDAFWNSCTASVWACIF</sequence>
<organism evidence="1 2">
    <name type="scientific">Pandoraea pnomenusa</name>
    <dbReference type="NCBI Taxonomy" id="93220"/>
    <lineage>
        <taxon>Bacteria</taxon>
        <taxon>Pseudomonadati</taxon>
        <taxon>Pseudomonadota</taxon>
        <taxon>Betaproteobacteria</taxon>
        <taxon>Burkholderiales</taxon>
        <taxon>Burkholderiaceae</taxon>
        <taxon>Pandoraea</taxon>
    </lineage>
</organism>
<reference evidence="1 2" key="1">
    <citation type="submission" date="2018-06" db="EMBL/GenBank/DDBJ databases">
        <authorList>
            <consortium name="Pathogen Informatics"/>
            <person name="Doyle S."/>
        </authorList>
    </citation>
    <scope>NUCLEOTIDE SEQUENCE [LARGE SCALE GENOMIC DNA]</scope>
    <source>
        <strain evidence="1 2">NCTC13160</strain>
    </source>
</reference>
<dbReference type="KEGG" id="ppnm:LV28_19110"/>
<protein>
    <submittedName>
        <fullName evidence="1">Uncharacterized protein</fullName>
    </submittedName>
</protein>
<gene>
    <name evidence="1" type="ORF">NCTC13160_03774</name>
</gene>
<evidence type="ECO:0000313" key="1">
    <source>
        <dbReference type="EMBL" id="SUA80499.1"/>
    </source>
</evidence>
<dbReference type="Proteomes" id="UP000254573">
    <property type="component" value="Unassembled WGS sequence"/>
</dbReference>
<accession>A0A378YVN4</accession>
<evidence type="ECO:0000313" key="2">
    <source>
        <dbReference type="Proteomes" id="UP000254573"/>
    </source>
</evidence>
<proteinExistence type="predicted"/>
<name>A0A378YVN4_9BURK</name>